<keyword evidence="2" id="KW-1185">Reference proteome</keyword>
<evidence type="ECO:0000313" key="1">
    <source>
        <dbReference type="EnsemblPlants" id="AVESA.00010b.r2.UnG1469770.1.CDS"/>
    </source>
</evidence>
<organism evidence="1 2">
    <name type="scientific">Avena sativa</name>
    <name type="common">Oat</name>
    <dbReference type="NCBI Taxonomy" id="4498"/>
    <lineage>
        <taxon>Eukaryota</taxon>
        <taxon>Viridiplantae</taxon>
        <taxon>Streptophyta</taxon>
        <taxon>Embryophyta</taxon>
        <taxon>Tracheophyta</taxon>
        <taxon>Spermatophyta</taxon>
        <taxon>Magnoliopsida</taxon>
        <taxon>Liliopsida</taxon>
        <taxon>Poales</taxon>
        <taxon>Poaceae</taxon>
        <taxon>BOP clade</taxon>
        <taxon>Pooideae</taxon>
        <taxon>Poodae</taxon>
        <taxon>Poeae</taxon>
        <taxon>Poeae Chloroplast Group 1 (Aveneae type)</taxon>
        <taxon>Aveninae</taxon>
        <taxon>Avena</taxon>
    </lineage>
</organism>
<evidence type="ECO:0000313" key="2">
    <source>
        <dbReference type="Proteomes" id="UP001732700"/>
    </source>
</evidence>
<proteinExistence type="predicted"/>
<sequence>MKVSSFPPLFLLLLIGLSGSSRVGTHAAAAAADQHHHELEDFMVVATSSLEHNTARDAVCSGHKVMPSGDGVRWVPMNRPHGPCSSSPAAMEEDAVDDMLKWDQLRTSYIRRKLSGGGVGEDLNSDTTTSGVSEKNGMGTTDVGLGNAKCAVPAPAAAPCFASSRIRPLS</sequence>
<dbReference type="EnsemblPlants" id="AVESA.00010b.r2.UnG1469770.1">
    <property type="protein sequence ID" value="AVESA.00010b.r2.UnG1469770.1.CDS"/>
    <property type="gene ID" value="AVESA.00010b.r2.UnG1469770"/>
</dbReference>
<accession>A0ACD6ASN1</accession>
<name>A0ACD6ASN1_AVESA</name>
<protein>
    <submittedName>
        <fullName evidence="1">Uncharacterized protein</fullName>
    </submittedName>
</protein>
<dbReference type="Proteomes" id="UP001732700">
    <property type="component" value="Unassembled WGS sequence"/>
</dbReference>
<reference evidence="1" key="1">
    <citation type="submission" date="2025-09" db="UniProtKB">
        <authorList>
            <consortium name="EnsemblPlants"/>
        </authorList>
    </citation>
    <scope>IDENTIFICATION</scope>
</reference>